<evidence type="ECO:0000256" key="13">
    <source>
        <dbReference type="NCBIfam" id="TIGR02402"/>
    </source>
</evidence>
<dbReference type="EC" id="3.2.1.141" evidence="4 13"/>
<evidence type="ECO:0000256" key="14">
    <source>
        <dbReference type="PIRNR" id="PIRNR006337"/>
    </source>
</evidence>
<evidence type="ECO:0000313" key="17">
    <source>
        <dbReference type="Proteomes" id="UP000717752"/>
    </source>
</evidence>
<proteinExistence type="inferred from homology"/>
<keyword evidence="8" id="KW-0119">Carbohydrate metabolism</keyword>
<evidence type="ECO:0000256" key="4">
    <source>
        <dbReference type="ARBA" id="ARBA00012268"/>
    </source>
</evidence>
<feature type="domain" description="Glycosyl hydrolase family 13 catalytic" evidence="15">
    <location>
        <begin position="128"/>
        <end position="475"/>
    </location>
</feature>
<evidence type="ECO:0000313" key="16">
    <source>
        <dbReference type="EMBL" id="MBW9052452.1"/>
    </source>
</evidence>
<evidence type="ECO:0000256" key="2">
    <source>
        <dbReference type="ARBA" id="ARBA00005199"/>
    </source>
</evidence>
<evidence type="ECO:0000256" key="1">
    <source>
        <dbReference type="ARBA" id="ARBA00004496"/>
    </source>
</evidence>
<accession>A0ABS7GRY3</accession>
<evidence type="ECO:0000256" key="3">
    <source>
        <dbReference type="ARBA" id="ARBA00008061"/>
    </source>
</evidence>
<evidence type="ECO:0000256" key="11">
    <source>
        <dbReference type="ARBA" id="ARBA00033284"/>
    </source>
</evidence>
<keyword evidence="9 14" id="KW-0326">Glycosidase</keyword>
<dbReference type="SUPFAM" id="SSF81296">
    <property type="entry name" value="E set domains"/>
    <property type="match status" value="1"/>
</dbReference>
<dbReference type="Gene3D" id="3.20.20.80">
    <property type="entry name" value="Glycosidases"/>
    <property type="match status" value="1"/>
</dbReference>
<evidence type="ECO:0000256" key="5">
    <source>
        <dbReference type="ARBA" id="ARBA00015938"/>
    </source>
</evidence>
<dbReference type="NCBIfam" id="TIGR02402">
    <property type="entry name" value="trehalose_TreZ"/>
    <property type="match status" value="1"/>
</dbReference>
<evidence type="ECO:0000256" key="8">
    <source>
        <dbReference type="ARBA" id="ARBA00023277"/>
    </source>
</evidence>
<dbReference type="InterPro" id="IPR006047">
    <property type="entry name" value="GH13_cat_dom"/>
</dbReference>
<name>A0ABS7GRY3_9HYPH</name>
<evidence type="ECO:0000256" key="7">
    <source>
        <dbReference type="ARBA" id="ARBA00022801"/>
    </source>
</evidence>
<dbReference type="PIRSF" id="PIRSF006337">
    <property type="entry name" value="Trehalose_TreZ"/>
    <property type="match status" value="1"/>
</dbReference>
<dbReference type="SUPFAM" id="SSF51445">
    <property type="entry name" value="(Trans)glycosidases"/>
    <property type="match status" value="1"/>
</dbReference>
<protein>
    <recommendedName>
        <fullName evidence="5 13">Malto-oligosyltrehalose trehalohydrolase</fullName>
        <shortName evidence="14">MTHase</shortName>
        <ecNumber evidence="4 13">3.2.1.141</ecNumber>
    </recommendedName>
    <alternativeName>
        <fullName evidence="11 14">4-alpha-D-((1-&gt;4)-alpha-D-glucano)trehalose trehalohydrolase</fullName>
    </alternativeName>
    <alternativeName>
        <fullName evidence="10 14">Maltooligosyl trehalose trehalohydrolase</fullName>
    </alternativeName>
</protein>
<dbReference type="CDD" id="cd02853">
    <property type="entry name" value="E_set_MTHase_like_N"/>
    <property type="match status" value="1"/>
</dbReference>
<keyword evidence="7 14" id="KW-0378">Hydrolase</keyword>
<organism evidence="16 17">
    <name type="scientific">Rhizobium mesosinicum</name>
    <dbReference type="NCBI Taxonomy" id="335017"/>
    <lineage>
        <taxon>Bacteria</taxon>
        <taxon>Pseudomonadati</taxon>
        <taxon>Pseudomonadota</taxon>
        <taxon>Alphaproteobacteria</taxon>
        <taxon>Hyphomicrobiales</taxon>
        <taxon>Rhizobiaceae</taxon>
        <taxon>Rhizobium/Agrobacterium group</taxon>
        <taxon>Rhizobium</taxon>
    </lineage>
</organism>
<evidence type="ECO:0000259" key="15">
    <source>
        <dbReference type="SMART" id="SM00642"/>
    </source>
</evidence>
<comment type="caution">
    <text evidence="16">The sequence shown here is derived from an EMBL/GenBank/DDBJ whole genome shotgun (WGS) entry which is preliminary data.</text>
</comment>
<reference evidence="16 17" key="1">
    <citation type="journal article" date="2021" name="MBio">
        <title>Poor Competitiveness of Bradyrhizobium in Pigeon Pea Root Colonization in Indian Soils.</title>
        <authorList>
            <person name="Chalasani D."/>
            <person name="Basu A."/>
            <person name="Pullabhotla S.V.S.R.N."/>
            <person name="Jorrin B."/>
            <person name="Neal A.L."/>
            <person name="Poole P.S."/>
            <person name="Podile A.R."/>
            <person name="Tkacz A."/>
        </authorList>
    </citation>
    <scope>NUCLEOTIDE SEQUENCE [LARGE SCALE GENOMIC DNA]</scope>
    <source>
        <strain evidence="16 17">HU56</strain>
    </source>
</reference>
<comment type="pathway">
    <text evidence="2 14">Glycan biosynthesis; trehalose biosynthesis.</text>
</comment>
<dbReference type="InterPro" id="IPR014756">
    <property type="entry name" value="Ig_E-set"/>
</dbReference>
<dbReference type="InterPro" id="IPR044901">
    <property type="entry name" value="Trehalose_TreZ_E-set_sf"/>
</dbReference>
<dbReference type="Proteomes" id="UP000717752">
    <property type="component" value="Unassembled WGS sequence"/>
</dbReference>
<dbReference type="EMBL" id="JAEUAK010000003">
    <property type="protein sequence ID" value="MBW9052452.1"/>
    <property type="molecule type" value="Genomic_DNA"/>
</dbReference>
<evidence type="ECO:0000256" key="9">
    <source>
        <dbReference type="ARBA" id="ARBA00023295"/>
    </source>
</evidence>
<dbReference type="SMART" id="SM00642">
    <property type="entry name" value="Aamy"/>
    <property type="match status" value="1"/>
</dbReference>
<dbReference type="InterPro" id="IPR017853">
    <property type="entry name" value="GH"/>
</dbReference>
<dbReference type="Gene3D" id="1.10.10.760">
    <property type="entry name" value="E-set domains of sugar-utilizing enzymes"/>
    <property type="match status" value="1"/>
</dbReference>
<keyword evidence="17" id="KW-1185">Reference proteome</keyword>
<dbReference type="InterPro" id="IPR012768">
    <property type="entry name" value="Trehalose_TreZ"/>
</dbReference>
<dbReference type="InterPro" id="IPR013783">
    <property type="entry name" value="Ig-like_fold"/>
</dbReference>
<evidence type="ECO:0000256" key="6">
    <source>
        <dbReference type="ARBA" id="ARBA00022490"/>
    </source>
</evidence>
<dbReference type="PANTHER" id="PTHR43651:SF11">
    <property type="entry name" value="MALTO-OLIGOSYLTREHALOSE TREHALOHYDROLASE"/>
    <property type="match status" value="1"/>
</dbReference>
<dbReference type="PANTHER" id="PTHR43651">
    <property type="entry name" value="1,4-ALPHA-GLUCAN-BRANCHING ENZYME"/>
    <property type="match status" value="1"/>
</dbReference>
<evidence type="ECO:0000256" key="12">
    <source>
        <dbReference type="ARBA" id="ARBA00034013"/>
    </source>
</evidence>
<evidence type="ECO:0000256" key="10">
    <source>
        <dbReference type="ARBA" id="ARBA00032057"/>
    </source>
</evidence>
<comment type="similarity">
    <text evidence="3 14">Belongs to the glycosyl hydrolase 13 family.</text>
</comment>
<sequence length="635" mass="71446">MTGKAPTGSPIKSGIRRYQVGAEIISGTVSFRTWAPSHDQVYLVLDDSAEYPMQAEGDGYFRFDLADGQPGLLYRLRLGDGRELYADPASRFQPEGPSGFSMVVDHSRYDWSDRDWRGVEADRQVLYEMHIGTFTEEGTYAAAAKKLPLLKEIGITCLEMMPVNEFCGNFGWGYDGVLPYAPTHLYGTPDDLRSFVDEAHTVGLGVILDVVYNHFGAGERYADFTPDYFTDRYTNEWGRSINYDGKNCHGVRTFIAGNAAYWIDEFHFDGLRIDATQALFDSSDEHILAVIAHEARAAAKGKPIYLVGENEPQDTRLLRPPSRGGFGLDTVWNDDFHHSAVVALTGRNDAYYHDHRGTAQEFVSAAKYGYLFQGQRYDWQNTSRGRPGLDLKAANFVHFLQNHDQIANSGTGERIAKLASPARMRAMTALLLLGPQTPMLFQGQEFGASSPFFYFADQIGEFEAIVRNGRLDFLRQFPNLEDEAFSFVMPKPDDRSTFDRSKLDWSAFDGNSHIVALHRDLLRVRRESEVFAPGRDELRASIDGNVLSRSAFLLRYFAANATDERLLIVNFGEHLPVSSLADPLFAPPEDCQWNVEWSSEDFAYGGCGKRSIDVQRRWVLDANSALVFAPRRAHR</sequence>
<dbReference type="CDD" id="cd11325">
    <property type="entry name" value="AmyAc_GTHase"/>
    <property type="match status" value="1"/>
</dbReference>
<comment type="subcellular location">
    <subcellularLocation>
        <location evidence="1">Cytoplasm</location>
    </subcellularLocation>
</comment>
<dbReference type="Gene3D" id="2.60.40.10">
    <property type="entry name" value="Immunoglobulins"/>
    <property type="match status" value="1"/>
</dbReference>
<comment type="catalytic activity">
    <reaction evidence="12 14">
        <text>hydrolysis of (1-&gt;4)-alpha-D-glucosidic linkage in 4-alpha-D-[(1-&gt;4)-alpha-D-glucanosyl]n trehalose to yield trehalose and (1-&gt;4)-alpha-D-glucan.</text>
        <dbReference type="EC" id="3.2.1.141"/>
    </reaction>
</comment>
<dbReference type="Pfam" id="PF00128">
    <property type="entry name" value="Alpha-amylase"/>
    <property type="match status" value="1"/>
</dbReference>
<gene>
    <name evidence="16" type="primary">treZ</name>
    <name evidence="16" type="ORF">JNB85_08520</name>
</gene>
<keyword evidence="6" id="KW-0963">Cytoplasm</keyword>
<dbReference type="RefSeq" id="WP_220333897.1">
    <property type="nucleotide sequence ID" value="NZ_JAEUAK010000003.1"/>
</dbReference>